<protein>
    <submittedName>
        <fullName evidence="1">Uncharacterized protein</fullName>
    </submittedName>
</protein>
<reference evidence="1 2" key="1">
    <citation type="submission" date="2018-08" db="EMBL/GenBank/DDBJ databases">
        <title>Sequencing the genomes of 1000 actinobacteria strains.</title>
        <authorList>
            <person name="Klenk H.-P."/>
        </authorList>
    </citation>
    <scope>NUCLEOTIDE SEQUENCE [LARGE SCALE GENOMIC DNA]</scope>
    <source>
        <strain evidence="1 2">DSM 22891</strain>
    </source>
</reference>
<sequence>MAGNEGRDITYSIAALRKDAKIWSEAAEVLERAKQAAACLCLTVAHFGTVADEACREPRSVTKLYEDVHRKILRLLDEGQRTLDDVGHRLVIIANRLDGTEQKNLEVLRQLGRMLEEKGW</sequence>
<keyword evidence="2" id="KW-1185">Reference proteome</keyword>
<accession>A0A3D9VDX0</accession>
<name>A0A3D9VDX0_THECX</name>
<organism evidence="1 2">
    <name type="scientific">Thermasporomyces composti</name>
    <dbReference type="NCBI Taxonomy" id="696763"/>
    <lineage>
        <taxon>Bacteria</taxon>
        <taxon>Bacillati</taxon>
        <taxon>Actinomycetota</taxon>
        <taxon>Actinomycetes</taxon>
        <taxon>Propionibacteriales</taxon>
        <taxon>Nocardioidaceae</taxon>
        <taxon>Thermasporomyces</taxon>
    </lineage>
</organism>
<proteinExistence type="predicted"/>
<dbReference type="RefSeq" id="WP_147304595.1">
    <property type="nucleotide sequence ID" value="NZ_QTUC01000001.1"/>
</dbReference>
<gene>
    <name evidence="1" type="ORF">DFJ64_0902</name>
</gene>
<dbReference type="AlphaFoldDB" id="A0A3D9VDX0"/>
<evidence type="ECO:0000313" key="1">
    <source>
        <dbReference type="EMBL" id="REF35521.1"/>
    </source>
</evidence>
<evidence type="ECO:0000313" key="2">
    <source>
        <dbReference type="Proteomes" id="UP000256485"/>
    </source>
</evidence>
<dbReference type="EMBL" id="QTUC01000001">
    <property type="protein sequence ID" value="REF35521.1"/>
    <property type="molecule type" value="Genomic_DNA"/>
</dbReference>
<comment type="caution">
    <text evidence="1">The sequence shown here is derived from an EMBL/GenBank/DDBJ whole genome shotgun (WGS) entry which is preliminary data.</text>
</comment>
<dbReference type="Proteomes" id="UP000256485">
    <property type="component" value="Unassembled WGS sequence"/>
</dbReference>